<evidence type="ECO:0000313" key="3">
    <source>
        <dbReference type="Proteomes" id="UP000070063"/>
    </source>
</evidence>
<comment type="caution">
    <text evidence="2">The sequence shown here is derived from an EMBL/GenBank/DDBJ whole genome shotgun (WGS) entry which is preliminary data.</text>
</comment>
<evidence type="ECO:0000256" key="1">
    <source>
        <dbReference type="SAM" id="MobiDB-lite"/>
    </source>
</evidence>
<sequence length="317" mass="36739">MKRTTSIVLCASLILGGCASMDKEQMKDIPKIVSVKDYDGKYIGEHKERNEIFLKKYKAEAEKKYKKYVKEVFGLDCKINLLDSYTNSYGFGEKNQSDGLAVVGTVKYDVPFQLRLIFVESNGKLVITTFTPGHVNETSAAVAAMMYKYYEYDIEQARLKFKSEVEKNGYYAMNEQLEKKQEFNGVTKQYLNVNTDSIDDLNIFKREFKPVMKLKGAEFNQQMEILINKYPEIKRNMCLEFIAFYNKKAKDDVNKYSWDLQIPTNDTMKKLPGTKMMYFYKDGVSPSKLGEDGKLKRQTNDISMDGGNWDKYKNEKN</sequence>
<gene>
    <name evidence="2" type="ORF">HMPREF3225_01257</name>
</gene>
<dbReference type="PROSITE" id="PS51257">
    <property type="entry name" value="PROKAR_LIPOPROTEIN"/>
    <property type="match status" value="1"/>
</dbReference>
<evidence type="ECO:0000313" key="2">
    <source>
        <dbReference type="EMBL" id="KXA38301.1"/>
    </source>
</evidence>
<dbReference type="RefSeq" id="WP_196491529.1">
    <property type="nucleotide sequence ID" value="NZ_KQ957380.1"/>
</dbReference>
<name>A0ABD4EG05_STALU</name>
<proteinExistence type="predicted"/>
<reference evidence="2 3" key="1">
    <citation type="submission" date="2016-01" db="EMBL/GenBank/DDBJ databases">
        <authorList>
            <person name="Mitreva M."/>
            <person name="Pepin K.H."/>
            <person name="Mihindukulasuriya K.A."/>
            <person name="Fulton R."/>
            <person name="Fronick C."/>
            <person name="O'Laughlin M."/>
            <person name="Miner T."/>
            <person name="Herter B."/>
            <person name="Rosa B.A."/>
            <person name="Cordes M."/>
            <person name="Tomlinson C."/>
            <person name="Wollam A."/>
            <person name="Palsikar V.B."/>
            <person name="Mardis E.R."/>
            <person name="Wilson R.K."/>
        </authorList>
    </citation>
    <scope>NUCLEOTIDE SEQUENCE [LARGE SCALE GENOMIC DNA]</scope>
    <source>
        <strain evidence="2 3">MJR7738</strain>
    </source>
</reference>
<dbReference type="Proteomes" id="UP000070063">
    <property type="component" value="Unassembled WGS sequence"/>
</dbReference>
<feature type="compositionally biased region" description="Basic and acidic residues" evidence="1">
    <location>
        <begin position="289"/>
        <end position="299"/>
    </location>
</feature>
<feature type="compositionally biased region" description="Basic and acidic residues" evidence="1">
    <location>
        <begin position="308"/>
        <end position="317"/>
    </location>
</feature>
<organism evidence="2 3">
    <name type="scientific">Staphylococcus lugdunensis</name>
    <dbReference type="NCBI Taxonomy" id="28035"/>
    <lineage>
        <taxon>Bacteria</taxon>
        <taxon>Bacillati</taxon>
        <taxon>Bacillota</taxon>
        <taxon>Bacilli</taxon>
        <taxon>Bacillales</taxon>
        <taxon>Staphylococcaceae</taxon>
        <taxon>Staphylococcus</taxon>
    </lineage>
</organism>
<dbReference type="EMBL" id="LRQI01000052">
    <property type="protein sequence ID" value="KXA38301.1"/>
    <property type="molecule type" value="Genomic_DNA"/>
</dbReference>
<protein>
    <recommendedName>
        <fullName evidence="4">Lipoprotein</fullName>
    </recommendedName>
</protein>
<dbReference type="AlphaFoldDB" id="A0ABD4EG05"/>
<accession>A0ABD4EG05</accession>
<feature type="region of interest" description="Disordered" evidence="1">
    <location>
        <begin position="286"/>
        <end position="317"/>
    </location>
</feature>
<evidence type="ECO:0008006" key="4">
    <source>
        <dbReference type="Google" id="ProtNLM"/>
    </source>
</evidence>